<dbReference type="RefSeq" id="XP_002898377.1">
    <property type="nucleotide sequence ID" value="XM_002898331.1"/>
</dbReference>
<dbReference type="InParanoid" id="D0NR78"/>
<dbReference type="HOGENOM" id="CLU_2817987_0_0_1"/>
<dbReference type="EMBL" id="DS028154">
    <property type="protein sequence ID" value="EEY63200.1"/>
    <property type="molecule type" value="Genomic_DNA"/>
</dbReference>
<sequence>MPPRPRIAQTHHLLAEAIDSVSADNVSGGSVLLWLGADPPIHKLCIVASCCSFSPDLAWMQPHCIHE</sequence>
<name>D0NR78_PHYIT</name>
<protein>
    <submittedName>
        <fullName evidence="1">Uncharacterized protein</fullName>
    </submittedName>
</protein>
<accession>D0NR78</accession>
<reference evidence="2" key="1">
    <citation type="journal article" date="2009" name="Nature">
        <title>Genome sequence and analysis of the Irish potato famine pathogen Phytophthora infestans.</title>
        <authorList>
            <consortium name="The Broad Institute Genome Sequencing Platform"/>
            <person name="Haas B.J."/>
            <person name="Kamoun S."/>
            <person name="Zody M.C."/>
            <person name="Jiang R.H."/>
            <person name="Handsaker R.E."/>
            <person name="Cano L.M."/>
            <person name="Grabherr M."/>
            <person name="Kodira C.D."/>
            <person name="Raffaele S."/>
            <person name="Torto-Alalibo T."/>
            <person name="Bozkurt T.O."/>
            <person name="Ah-Fong A.M."/>
            <person name="Alvarado L."/>
            <person name="Anderson V.L."/>
            <person name="Armstrong M.R."/>
            <person name="Avrova A."/>
            <person name="Baxter L."/>
            <person name="Beynon J."/>
            <person name="Boevink P.C."/>
            <person name="Bollmann S.R."/>
            <person name="Bos J.I."/>
            <person name="Bulone V."/>
            <person name="Cai G."/>
            <person name="Cakir C."/>
            <person name="Carrington J.C."/>
            <person name="Chawner M."/>
            <person name="Conti L."/>
            <person name="Costanzo S."/>
            <person name="Ewan R."/>
            <person name="Fahlgren N."/>
            <person name="Fischbach M.A."/>
            <person name="Fugelstad J."/>
            <person name="Gilroy E.M."/>
            <person name="Gnerre S."/>
            <person name="Green P.J."/>
            <person name="Grenville-Briggs L.J."/>
            <person name="Griffith J."/>
            <person name="Grunwald N.J."/>
            <person name="Horn K."/>
            <person name="Horner N.R."/>
            <person name="Hu C.H."/>
            <person name="Huitema E."/>
            <person name="Jeong D.H."/>
            <person name="Jones A.M."/>
            <person name="Jones J.D."/>
            <person name="Jones R.W."/>
            <person name="Karlsson E.K."/>
            <person name="Kunjeti S.G."/>
            <person name="Lamour K."/>
            <person name="Liu Z."/>
            <person name="Ma L."/>
            <person name="Maclean D."/>
            <person name="Chibucos M.C."/>
            <person name="McDonald H."/>
            <person name="McWalters J."/>
            <person name="Meijer H.J."/>
            <person name="Morgan W."/>
            <person name="Morris P.F."/>
            <person name="Munro C.A."/>
            <person name="O'Neill K."/>
            <person name="Ospina-Giraldo M."/>
            <person name="Pinzon A."/>
            <person name="Pritchard L."/>
            <person name="Ramsahoye B."/>
            <person name="Ren Q."/>
            <person name="Restrepo S."/>
            <person name="Roy S."/>
            <person name="Sadanandom A."/>
            <person name="Savidor A."/>
            <person name="Schornack S."/>
            <person name="Schwartz D.C."/>
            <person name="Schumann U.D."/>
            <person name="Schwessinger B."/>
            <person name="Seyer L."/>
            <person name="Sharpe T."/>
            <person name="Silvar C."/>
            <person name="Song J."/>
            <person name="Studholme D.J."/>
            <person name="Sykes S."/>
            <person name="Thines M."/>
            <person name="van de Vondervoort P.J."/>
            <person name="Phuntumart V."/>
            <person name="Wawra S."/>
            <person name="Weide R."/>
            <person name="Win J."/>
            <person name="Young C."/>
            <person name="Zhou S."/>
            <person name="Fry W."/>
            <person name="Meyers B.C."/>
            <person name="van West P."/>
            <person name="Ristaino J."/>
            <person name="Govers F."/>
            <person name="Birch P.R."/>
            <person name="Whisson S.C."/>
            <person name="Judelson H.S."/>
            <person name="Nusbaum C."/>
        </authorList>
    </citation>
    <scope>NUCLEOTIDE SEQUENCE [LARGE SCALE GENOMIC DNA]</scope>
    <source>
        <strain evidence="2">T30-4</strain>
    </source>
</reference>
<keyword evidence="2" id="KW-1185">Reference proteome</keyword>
<dbReference type="VEuPathDB" id="FungiDB:PITG_15421"/>
<proteinExistence type="predicted"/>
<organism evidence="1 2">
    <name type="scientific">Phytophthora infestans (strain T30-4)</name>
    <name type="common">Potato late blight agent</name>
    <dbReference type="NCBI Taxonomy" id="403677"/>
    <lineage>
        <taxon>Eukaryota</taxon>
        <taxon>Sar</taxon>
        <taxon>Stramenopiles</taxon>
        <taxon>Oomycota</taxon>
        <taxon>Peronosporomycetes</taxon>
        <taxon>Peronosporales</taxon>
        <taxon>Peronosporaceae</taxon>
        <taxon>Phytophthora</taxon>
    </lineage>
</organism>
<evidence type="ECO:0000313" key="2">
    <source>
        <dbReference type="Proteomes" id="UP000006643"/>
    </source>
</evidence>
<gene>
    <name evidence="1" type="ORF">PITG_15421</name>
</gene>
<dbReference type="Proteomes" id="UP000006643">
    <property type="component" value="Unassembled WGS sequence"/>
</dbReference>
<dbReference type="KEGG" id="pif:PITG_15421"/>
<dbReference type="GeneID" id="9474010"/>
<evidence type="ECO:0000313" key="1">
    <source>
        <dbReference type="EMBL" id="EEY63200.1"/>
    </source>
</evidence>
<dbReference type="AlphaFoldDB" id="D0NR78"/>